<name>A0A6H9YIK6_9ACTN</name>
<proteinExistence type="predicted"/>
<dbReference type="RefSeq" id="WP_151563496.1">
    <property type="nucleotide sequence ID" value="NZ_WBMT01000011.1"/>
</dbReference>
<dbReference type="OrthoDB" id="5178565at2"/>
<dbReference type="Gene3D" id="1.20.120.450">
    <property type="entry name" value="dinb family like domain"/>
    <property type="match status" value="1"/>
</dbReference>
<dbReference type="Proteomes" id="UP000468735">
    <property type="component" value="Unassembled WGS sequence"/>
</dbReference>
<dbReference type="EMBL" id="WBMT01000011">
    <property type="protein sequence ID" value="KAB2346494.1"/>
    <property type="molecule type" value="Genomic_DNA"/>
</dbReference>
<feature type="domain" description="Mycothiol-dependent maleylpyruvate isomerase metal-binding" evidence="1">
    <location>
        <begin position="9"/>
        <end position="103"/>
    </location>
</feature>
<organism evidence="2 3">
    <name type="scientific">Actinomadura rudentiformis</name>
    <dbReference type="NCBI Taxonomy" id="359158"/>
    <lineage>
        <taxon>Bacteria</taxon>
        <taxon>Bacillati</taxon>
        <taxon>Actinomycetota</taxon>
        <taxon>Actinomycetes</taxon>
        <taxon>Streptosporangiales</taxon>
        <taxon>Thermomonosporaceae</taxon>
        <taxon>Actinomadura</taxon>
    </lineage>
</organism>
<dbReference type="AlphaFoldDB" id="A0A6H9YIK6"/>
<keyword evidence="2" id="KW-0670">Pyruvate</keyword>
<dbReference type="NCBIfam" id="TIGR03083">
    <property type="entry name" value="maleylpyruvate isomerase family mycothiol-dependent enzyme"/>
    <property type="match status" value="1"/>
</dbReference>
<protein>
    <submittedName>
        <fullName evidence="2">Maleylpyruvate isomerase family mycothiol-dependent enzyme</fullName>
    </submittedName>
</protein>
<reference evidence="2 3" key="1">
    <citation type="submission" date="2019-09" db="EMBL/GenBank/DDBJ databases">
        <title>Actinomadura physcomitrii sp. nov., a novel actinomycete isolated from moss [Physcomitrium sphaericum (Ludw) Fuernr].</title>
        <authorList>
            <person name="Zhuang X."/>
            <person name="Liu C."/>
        </authorList>
    </citation>
    <scope>NUCLEOTIDE SEQUENCE [LARGE SCALE GENOMIC DNA]</scope>
    <source>
        <strain evidence="2 3">HMC1</strain>
    </source>
</reference>
<evidence type="ECO:0000313" key="3">
    <source>
        <dbReference type="Proteomes" id="UP000468735"/>
    </source>
</evidence>
<dbReference type="SUPFAM" id="SSF109854">
    <property type="entry name" value="DinB/YfiT-like putative metalloenzymes"/>
    <property type="match status" value="1"/>
</dbReference>
<dbReference type="GO" id="GO:0016853">
    <property type="term" value="F:isomerase activity"/>
    <property type="evidence" value="ECO:0007669"/>
    <property type="project" value="UniProtKB-KW"/>
</dbReference>
<keyword evidence="3" id="KW-1185">Reference proteome</keyword>
<comment type="caution">
    <text evidence="2">The sequence shown here is derived from an EMBL/GenBank/DDBJ whole genome shotgun (WGS) entry which is preliminary data.</text>
</comment>
<dbReference type="InterPro" id="IPR034660">
    <property type="entry name" value="DinB/YfiT-like"/>
</dbReference>
<evidence type="ECO:0000259" key="1">
    <source>
        <dbReference type="Pfam" id="PF11716"/>
    </source>
</evidence>
<accession>A0A6H9YIK6</accession>
<dbReference type="Pfam" id="PF11716">
    <property type="entry name" value="MDMPI_N"/>
    <property type="match status" value="1"/>
</dbReference>
<gene>
    <name evidence="2" type="ORF">F8566_23875</name>
</gene>
<dbReference type="InterPro" id="IPR024344">
    <property type="entry name" value="MDMPI_metal-binding"/>
</dbReference>
<keyword evidence="2" id="KW-0413">Isomerase</keyword>
<sequence length="197" mass="21380">MDILATLKAERLSIADFLDGLDDHEWDVASLCDGWTVRDVAAHLTTSTRSTLGGTIKGVIRARGNWNRMNADEARRHAARYTPAEIIAQIRETAGSDKRAPGAGPMDPLVDFLVHGQDIARPLGRPRTMPIEAAVASLEHVHNSAFYGARKRFRGTRLIATDADWQAGEGSDEIRGPVADLLLLATGRTTAVPHLTP</sequence>
<evidence type="ECO:0000313" key="2">
    <source>
        <dbReference type="EMBL" id="KAB2346494.1"/>
    </source>
</evidence>
<dbReference type="InterPro" id="IPR017517">
    <property type="entry name" value="Maleyloyr_isom"/>
</dbReference>
<dbReference type="GO" id="GO:0046872">
    <property type="term" value="F:metal ion binding"/>
    <property type="evidence" value="ECO:0007669"/>
    <property type="project" value="InterPro"/>
</dbReference>